<keyword evidence="4" id="KW-1185">Reference proteome</keyword>
<evidence type="ECO:0000256" key="2">
    <source>
        <dbReference type="SAM" id="SignalP"/>
    </source>
</evidence>
<gene>
    <name evidence="3" type="ORF">AOQ84DRAFT_334629</name>
</gene>
<feature type="transmembrane region" description="Helical" evidence="1">
    <location>
        <begin position="100"/>
        <end position="124"/>
    </location>
</feature>
<dbReference type="OrthoDB" id="3597048at2759"/>
<keyword evidence="1" id="KW-0472">Membrane</keyword>
<evidence type="ECO:0000313" key="4">
    <source>
        <dbReference type="Proteomes" id="UP000250140"/>
    </source>
</evidence>
<feature type="signal peptide" evidence="2">
    <location>
        <begin position="1"/>
        <end position="16"/>
    </location>
</feature>
<dbReference type="Proteomes" id="UP000250140">
    <property type="component" value="Unassembled WGS sequence"/>
</dbReference>
<organism evidence="3 4">
    <name type="scientific">Glonium stellatum</name>
    <dbReference type="NCBI Taxonomy" id="574774"/>
    <lineage>
        <taxon>Eukaryota</taxon>
        <taxon>Fungi</taxon>
        <taxon>Dikarya</taxon>
        <taxon>Ascomycota</taxon>
        <taxon>Pezizomycotina</taxon>
        <taxon>Dothideomycetes</taxon>
        <taxon>Pleosporomycetidae</taxon>
        <taxon>Gloniales</taxon>
        <taxon>Gloniaceae</taxon>
        <taxon>Glonium</taxon>
    </lineage>
</organism>
<evidence type="ECO:0000313" key="3">
    <source>
        <dbReference type="EMBL" id="OCL12226.1"/>
    </source>
</evidence>
<keyword evidence="1" id="KW-0812">Transmembrane</keyword>
<feature type="transmembrane region" description="Helical" evidence="1">
    <location>
        <begin position="184"/>
        <end position="205"/>
    </location>
</feature>
<protein>
    <submittedName>
        <fullName evidence="3">Uncharacterized protein</fullName>
    </submittedName>
</protein>
<keyword evidence="1" id="KW-1133">Transmembrane helix</keyword>
<reference evidence="3 4" key="1">
    <citation type="journal article" date="2016" name="Nat. Commun.">
        <title>Ectomycorrhizal ecology is imprinted in the genome of the dominant symbiotic fungus Cenococcum geophilum.</title>
        <authorList>
            <consortium name="DOE Joint Genome Institute"/>
            <person name="Peter M."/>
            <person name="Kohler A."/>
            <person name="Ohm R.A."/>
            <person name="Kuo A."/>
            <person name="Krutzmann J."/>
            <person name="Morin E."/>
            <person name="Arend M."/>
            <person name="Barry K.W."/>
            <person name="Binder M."/>
            <person name="Choi C."/>
            <person name="Clum A."/>
            <person name="Copeland A."/>
            <person name="Grisel N."/>
            <person name="Haridas S."/>
            <person name="Kipfer T."/>
            <person name="LaButti K."/>
            <person name="Lindquist E."/>
            <person name="Lipzen A."/>
            <person name="Maire R."/>
            <person name="Meier B."/>
            <person name="Mihaltcheva S."/>
            <person name="Molinier V."/>
            <person name="Murat C."/>
            <person name="Poggeler S."/>
            <person name="Quandt C.A."/>
            <person name="Sperisen C."/>
            <person name="Tritt A."/>
            <person name="Tisserant E."/>
            <person name="Crous P.W."/>
            <person name="Henrissat B."/>
            <person name="Nehls U."/>
            <person name="Egli S."/>
            <person name="Spatafora J.W."/>
            <person name="Grigoriev I.V."/>
            <person name="Martin F.M."/>
        </authorList>
    </citation>
    <scope>NUCLEOTIDE SEQUENCE [LARGE SCALE GENOMIC DNA]</scope>
    <source>
        <strain evidence="3 4">CBS 207.34</strain>
    </source>
</reference>
<proteinExistence type="predicted"/>
<dbReference type="EMBL" id="KV748903">
    <property type="protein sequence ID" value="OCL12226.1"/>
    <property type="molecule type" value="Genomic_DNA"/>
</dbReference>
<dbReference type="AlphaFoldDB" id="A0A8E2F7X9"/>
<feature type="transmembrane region" description="Helical" evidence="1">
    <location>
        <begin position="70"/>
        <end position="88"/>
    </location>
</feature>
<keyword evidence="2" id="KW-0732">Signal</keyword>
<name>A0A8E2F7X9_9PEZI</name>
<feature type="chain" id="PRO_5034299261" evidence="2">
    <location>
        <begin position="17"/>
        <end position="219"/>
    </location>
</feature>
<sequence>MAFVPVFVTCLILAAASVTEVGLVSDMVSFLHIQKWFVKTYQVDWPNKSIPFGALPAHLWLDQGHTTNGAAGYGFVLGVFGLFVAWKQRNRNGKAPSRSLLALTILLLLSTLFTLSAIIFVFLVTHQTSGQTIDPALAQANQHYPADKWTPETWYKALLNTPLADANKRSEIRTHVHLMEAWRWMLIPLFLADVAALAAAVTGVLRQRKSTPLDYPPEK</sequence>
<evidence type="ECO:0000256" key="1">
    <source>
        <dbReference type="SAM" id="Phobius"/>
    </source>
</evidence>
<accession>A0A8E2F7X9</accession>